<evidence type="ECO:0000256" key="1">
    <source>
        <dbReference type="ARBA" id="ARBA00004245"/>
    </source>
</evidence>
<evidence type="ECO:0000256" key="4">
    <source>
        <dbReference type="ARBA" id="ARBA00023203"/>
    </source>
</evidence>
<keyword evidence="5" id="KW-0206">Cytoskeleton</keyword>
<dbReference type="GO" id="GO:0071028">
    <property type="term" value="P:nuclear mRNA surveillance"/>
    <property type="evidence" value="ECO:0007669"/>
    <property type="project" value="TreeGrafter"/>
</dbReference>
<comment type="similarity">
    <text evidence="2">Belongs to the RNase PH family.</text>
</comment>
<evidence type="ECO:0000256" key="5">
    <source>
        <dbReference type="ARBA" id="ARBA00023212"/>
    </source>
</evidence>
<feature type="domain" description="Exoribonuclease phosphorolytic" evidence="6">
    <location>
        <begin position="7"/>
        <end position="47"/>
    </location>
</feature>
<dbReference type="Pfam" id="PF01138">
    <property type="entry name" value="RNase_PH"/>
    <property type="match status" value="1"/>
</dbReference>
<evidence type="ECO:0000313" key="8">
    <source>
        <dbReference type="Proteomes" id="UP000483820"/>
    </source>
</evidence>
<keyword evidence="4" id="KW-0009">Actin-binding</keyword>
<dbReference type="GO" id="GO:0000177">
    <property type="term" value="C:cytoplasmic exosome (RNase complex)"/>
    <property type="evidence" value="ECO:0007669"/>
    <property type="project" value="TreeGrafter"/>
</dbReference>
<sequence>MRCFWIFINKYPGKVIDIEVTVLSDDGGVLSTAITAVTLALAHSGIEHMGLTASAHVALRQNGDYMTDPSTSEAEDAIGGVTFAIIIELLEQKFANAKEGAKPESVNVTFADFDGVLYKVSNPDGVKTRIIVRKFKIKGETKCNEVLKA</sequence>
<dbReference type="PANTHER" id="PTHR11953:SF0">
    <property type="entry name" value="EXOSOME COMPLEX COMPONENT RRP41"/>
    <property type="match status" value="1"/>
</dbReference>
<organism evidence="7 8">
    <name type="scientific">Caenorhabditis remanei</name>
    <name type="common">Caenorhabditis vulgaris</name>
    <dbReference type="NCBI Taxonomy" id="31234"/>
    <lineage>
        <taxon>Eukaryota</taxon>
        <taxon>Metazoa</taxon>
        <taxon>Ecdysozoa</taxon>
        <taxon>Nematoda</taxon>
        <taxon>Chromadorea</taxon>
        <taxon>Rhabditida</taxon>
        <taxon>Rhabditina</taxon>
        <taxon>Rhabditomorpha</taxon>
        <taxon>Rhabditoidea</taxon>
        <taxon>Rhabditidae</taxon>
        <taxon>Peloderinae</taxon>
        <taxon>Caenorhabditis</taxon>
    </lineage>
</organism>
<dbReference type="InterPro" id="IPR034666">
    <property type="entry name" value="ARPC2/4"/>
</dbReference>
<dbReference type="CTD" id="78775300"/>
<keyword evidence="3" id="KW-0963">Cytoplasm</keyword>
<dbReference type="Gene3D" id="3.30.230.70">
    <property type="entry name" value="GHMP Kinase, N-terminal domain"/>
    <property type="match status" value="1"/>
</dbReference>
<evidence type="ECO:0000256" key="2">
    <source>
        <dbReference type="ARBA" id="ARBA00006678"/>
    </source>
</evidence>
<evidence type="ECO:0000259" key="6">
    <source>
        <dbReference type="Pfam" id="PF01138"/>
    </source>
</evidence>
<name>A0A6A5H971_CAERE</name>
<dbReference type="GO" id="GO:0071051">
    <property type="term" value="P:poly(A)-dependent snoRNA 3'-end processing"/>
    <property type="evidence" value="ECO:0007669"/>
    <property type="project" value="TreeGrafter"/>
</dbReference>
<dbReference type="RefSeq" id="XP_053588287.1">
    <property type="nucleotide sequence ID" value="XM_053728710.1"/>
</dbReference>
<dbReference type="Proteomes" id="UP000483820">
    <property type="component" value="Chromosome III"/>
</dbReference>
<dbReference type="GO" id="GO:0030041">
    <property type="term" value="P:actin filament polymerization"/>
    <property type="evidence" value="ECO:0007669"/>
    <property type="project" value="InterPro"/>
</dbReference>
<dbReference type="GO" id="GO:0003723">
    <property type="term" value="F:RNA binding"/>
    <property type="evidence" value="ECO:0007669"/>
    <property type="project" value="TreeGrafter"/>
</dbReference>
<reference evidence="7 8" key="1">
    <citation type="submission" date="2019-12" db="EMBL/GenBank/DDBJ databases">
        <title>Chromosome-level assembly of the Caenorhabditis remanei genome.</title>
        <authorList>
            <person name="Teterina A.A."/>
            <person name="Willis J.H."/>
            <person name="Phillips P.C."/>
        </authorList>
    </citation>
    <scope>NUCLEOTIDE SEQUENCE [LARGE SCALE GENOMIC DNA]</scope>
    <source>
        <strain evidence="7 8">PX506</strain>
        <tissue evidence="7">Whole organism</tissue>
    </source>
</reference>
<dbReference type="GeneID" id="78775300"/>
<comment type="caution">
    <text evidence="7">The sequence shown here is derived from an EMBL/GenBank/DDBJ whole genome shotgun (WGS) entry which is preliminary data.</text>
</comment>
<dbReference type="SUPFAM" id="SSF69645">
    <property type="entry name" value="Arp2/3 complex subunits"/>
    <property type="match status" value="1"/>
</dbReference>
<dbReference type="SUPFAM" id="SSF54211">
    <property type="entry name" value="Ribosomal protein S5 domain 2-like"/>
    <property type="match status" value="1"/>
</dbReference>
<comment type="subcellular location">
    <subcellularLocation>
        <location evidence="1">Cytoplasm</location>
        <location evidence="1">Cytoskeleton</location>
    </subcellularLocation>
</comment>
<dbReference type="GO" id="GO:0003779">
    <property type="term" value="F:actin binding"/>
    <property type="evidence" value="ECO:0007669"/>
    <property type="project" value="UniProtKB-KW"/>
</dbReference>
<dbReference type="EMBL" id="WUAV01000003">
    <property type="protein sequence ID" value="KAF1763579.1"/>
    <property type="molecule type" value="Genomic_DNA"/>
</dbReference>
<accession>A0A6A5H971</accession>
<dbReference type="GO" id="GO:0034475">
    <property type="term" value="P:U4 snRNA 3'-end processing"/>
    <property type="evidence" value="ECO:0007669"/>
    <property type="project" value="TreeGrafter"/>
</dbReference>
<dbReference type="InterPro" id="IPR001247">
    <property type="entry name" value="ExoRNase_PH_dom1"/>
</dbReference>
<dbReference type="AlphaFoldDB" id="A0A6A5H971"/>
<evidence type="ECO:0000256" key="3">
    <source>
        <dbReference type="ARBA" id="ARBA00022490"/>
    </source>
</evidence>
<dbReference type="PANTHER" id="PTHR11953">
    <property type="entry name" value="EXOSOME COMPLEX COMPONENT"/>
    <property type="match status" value="1"/>
</dbReference>
<dbReference type="InterPro" id="IPR050080">
    <property type="entry name" value="RNase_PH"/>
</dbReference>
<dbReference type="GO" id="GO:0005730">
    <property type="term" value="C:nucleolus"/>
    <property type="evidence" value="ECO:0007669"/>
    <property type="project" value="TreeGrafter"/>
</dbReference>
<gene>
    <name evidence="7" type="ORF">GCK72_011846</name>
</gene>
<evidence type="ECO:0000313" key="7">
    <source>
        <dbReference type="EMBL" id="KAF1763579.1"/>
    </source>
</evidence>
<dbReference type="GO" id="GO:0034314">
    <property type="term" value="P:Arp2/3 complex-mediated actin nucleation"/>
    <property type="evidence" value="ECO:0007669"/>
    <property type="project" value="InterPro"/>
</dbReference>
<dbReference type="GO" id="GO:0000176">
    <property type="term" value="C:nuclear exosome (RNase complex)"/>
    <property type="evidence" value="ECO:0007669"/>
    <property type="project" value="TreeGrafter"/>
</dbReference>
<proteinExistence type="inferred from homology"/>
<dbReference type="InterPro" id="IPR020568">
    <property type="entry name" value="Ribosomal_Su5_D2-typ_SF"/>
</dbReference>
<dbReference type="InterPro" id="IPR027408">
    <property type="entry name" value="PNPase/RNase_PH_dom_sf"/>
</dbReference>
<dbReference type="KEGG" id="crq:GCK72_011846"/>
<protein>
    <recommendedName>
        <fullName evidence="6">Exoribonuclease phosphorolytic domain-containing protein</fullName>
    </recommendedName>
</protein>
<dbReference type="GO" id="GO:0016075">
    <property type="term" value="P:rRNA catabolic process"/>
    <property type="evidence" value="ECO:0007669"/>
    <property type="project" value="TreeGrafter"/>
</dbReference>
<dbReference type="GO" id="GO:0005885">
    <property type="term" value="C:Arp2/3 protein complex"/>
    <property type="evidence" value="ECO:0007669"/>
    <property type="project" value="InterPro"/>
</dbReference>